<dbReference type="Gene3D" id="3.30.1370.160">
    <property type="match status" value="1"/>
</dbReference>
<dbReference type="Proteomes" id="UP000190626">
    <property type="component" value="Unassembled WGS sequence"/>
</dbReference>
<dbReference type="SMART" id="SM00363">
    <property type="entry name" value="S4"/>
    <property type="match status" value="1"/>
</dbReference>
<feature type="domain" description="RNA-binding S4" evidence="2">
    <location>
        <begin position="185"/>
        <end position="242"/>
    </location>
</feature>
<dbReference type="PROSITE" id="PS50889">
    <property type="entry name" value="S4"/>
    <property type="match status" value="1"/>
</dbReference>
<gene>
    <name evidence="3" type="ORF">BC351_10030</name>
</gene>
<name>A0A1V4H947_9BACL</name>
<dbReference type="EMBL" id="MBTG01000056">
    <property type="protein sequence ID" value="OPH47529.1"/>
    <property type="molecule type" value="Genomic_DNA"/>
</dbReference>
<dbReference type="Pfam" id="PF17774">
    <property type="entry name" value="YlmH_RBD"/>
    <property type="match status" value="1"/>
</dbReference>
<dbReference type="InterPro" id="IPR002942">
    <property type="entry name" value="S4_RNA-bd"/>
</dbReference>
<reference evidence="4" key="1">
    <citation type="submission" date="2016-07" db="EMBL/GenBank/DDBJ databases">
        <authorList>
            <person name="Florea S."/>
            <person name="Webb J.S."/>
            <person name="Jaromczyk J."/>
            <person name="Schardl C.L."/>
        </authorList>
    </citation>
    <scope>NUCLEOTIDE SEQUENCE [LARGE SCALE GENOMIC DNA]</scope>
    <source>
        <strain evidence="4">CY1</strain>
    </source>
</reference>
<keyword evidence="1" id="KW-0694">RNA-binding</keyword>
<proteinExistence type="predicted"/>
<dbReference type="InterPro" id="IPR048443">
    <property type="entry name" value="RqcP2_N"/>
</dbReference>
<evidence type="ECO:0000313" key="4">
    <source>
        <dbReference type="Proteomes" id="UP000190626"/>
    </source>
</evidence>
<dbReference type="SUPFAM" id="SSF55174">
    <property type="entry name" value="Alpha-L RNA-binding motif"/>
    <property type="match status" value="1"/>
</dbReference>
<evidence type="ECO:0000256" key="1">
    <source>
        <dbReference type="PROSITE-ProRule" id="PRU00182"/>
    </source>
</evidence>
<dbReference type="InterPro" id="IPR040591">
    <property type="entry name" value="RqcP2_RBD"/>
</dbReference>
<sequence length="261" mass="29265">MLSKELYGHFHPDEHHFVDKAWDWVERAAEQHAVKLTDFLDPRQAFILTSLVNRHPDVHCRLDGGYSAAERRRALIAPDYRLLDGEDMAMSVLSVASGDGKFLTLEHGDYMGAILGLGMKRDKVGDIHVIEGGCHCLVTQDAADYLHLNLSQVHKVHVQTELLPLDQLELAQVSLDELTLSVASMRMDGIVSDVFRLSRAKVLTPIQAGRCRVNWKLEEDPSKPLKEGDMVSMQGFGRFKVLEVEGVTKKGRIRVKIGKFA</sequence>
<dbReference type="STRING" id="1469647.BC351_10030"/>
<evidence type="ECO:0000259" key="2">
    <source>
        <dbReference type="SMART" id="SM00363"/>
    </source>
</evidence>
<comment type="caution">
    <text evidence="3">The sequence shown here is derived from an EMBL/GenBank/DDBJ whole genome shotgun (WGS) entry which is preliminary data.</text>
</comment>
<dbReference type="Pfam" id="PF21278">
    <property type="entry name" value="YlmH_1st"/>
    <property type="match status" value="1"/>
</dbReference>
<dbReference type="CDD" id="cd00165">
    <property type="entry name" value="S4"/>
    <property type="match status" value="1"/>
</dbReference>
<dbReference type="GO" id="GO:0003723">
    <property type="term" value="F:RNA binding"/>
    <property type="evidence" value="ECO:0007669"/>
    <property type="project" value="UniProtKB-KW"/>
</dbReference>
<dbReference type="PANTHER" id="PTHR13633:SF3">
    <property type="entry name" value="MITOCHONDRIAL TRANSCRIPTION RESCUE FACTOR 1"/>
    <property type="match status" value="1"/>
</dbReference>
<protein>
    <submittedName>
        <fullName evidence="3">RNA-binding protein</fullName>
    </submittedName>
</protein>
<dbReference type="AlphaFoldDB" id="A0A1V4H947"/>
<dbReference type="Gene3D" id="3.30.70.330">
    <property type="match status" value="1"/>
</dbReference>
<dbReference type="InterPro" id="IPR036986">
    <property type="entry name" value="S4_RNA-bd_sf"/>
</dbReference>
<dbReference type="PANTHER" id="PTHR13633">
    <property type="entry name" value="MITOCHONDRIAL TRANSCRIPTION RESCUE FACTOR 1"/>
    <property type="match status" value="1"/>
</dbReference>
<keyword evidence="4" id="KW-1185">Reference proteome</keyword>
<accession>A0A1V4H947</accession>
<organism evidence="3 4">
    <name type="scientific">Paenibacillus ferrarius</name>
    <dbReference type="NCBI Taxonomy" id="1469647"/>
    <lineage>
        <taxon>Bacteria</taxon>
        <taxon>Bacillati</taxon>
        <taxon>Bacillota</taxon>
        <taxon>Bacilli</taxon>
        <taxon>Bacillales</taxon>
        <taxon>Paenibacillaceae</taxon>
        <taxon>Paenibacillus</taxon>
    </lineage>
</organism>
<dbReference type="InterPro" id="IPR012677">
    <property type="entry name" value="Nucleotide-bd_a/b_plait_sf"/>
</dbReference>
<evidence type="ECO:0000313" key="3">
    <source>
        <dbReference type="EMBL" id="OPH47529.1"/>
    </source>
</evidence>
<dbReference type="Gene3D" id="3.10.290.10">
    <property type="entry name" value="RNA-binding S4 domain"/>
    <property type="match status" value="1"/>
</dbReference>